<evidence type="ECO:0000313" key="11">
    <source>
        <dbReference type="Proteomes" id="UP000823963"/>
    </source>
</evidence>
<dbReference type="GO" id="GO:0004140">
    <property type="term" value="F:dephospho-CoA kinase activity"/>
    <property type="evidence" value="ECO:0007669"/>
    <property type="project" value="UniProtKB-UniRule"/>
</dbReference>
<organism evidence="10 11">
    <name type="scientific">Candidatus Ligilactobacillus excrementigallinarum</name>
    <dbReference type="NCBI Taxonomy" id="2838641"/>
    <lineage>
        <taxon>Bacteria</taxon>
        <taxon>Bacillati</taxon>
        <taxon>Bacillota</taxon>
        <taxon>Bacilli</taxon>
        <taxon>Lactobacillales</taxon>
        <taxon>Lactobacillaceae</taxon>
        <taxon>Ligilactobacillus</taxon>
    </lineage>
</organism>
<sequence>MTYILGLTGGIASGKSTASQILREFGAQILDADLITHELQQPYQAGWKQIYQVFGKEYFEGDELNRKKLGNLVFNDNEALAKLNQIMHPLIRTEIKHRVEKLKTKHTKLIVIDMALLFEDHYENQCTSTMVIDVSPECQIRRLMSRNQLTRAQAQARISAQMERTKRNQKADDVIENNGSVDDLKQKMLKWLSSKDLI</sequence>
<dbReference type="GO" id="GO:0005737">
    <property type="term" value="C:cytoplasm"/>
    <property type="evidence" value="ECO:0007669"/>
    <property type="project" value="UniProtKB-SubCell"/>
</dbReference>
<evidence type="ECO:0000256" key="9">
    <source>
        <dbReference type="NCBIfam" id="TIGR00152"/>
    </source>
</evidence>
<dbReference type="GO" id="GO:0015937">
    <property type="term" value="P:coenzyme A biosynthetic process"/>
    <property type="evidence" value="ECO:0007669"/>
    <property type="project" value="UniProtKB-UniRule"/>
</dbReference>
<dbReference type="PROSITE" id="PS51219">
    <property type="entry name" value="DPCK"/>
    <property type="match status" value="1"/>
</dbReference>
<dbReference type="FunFam" id="3.40.50.300:FF:000991">
    <property type="entry name" value="Dephospho-CoA kinase"/>
    <property type="match status" value="1"/>
</dbReference>
<dbReference type="HAMAP" id="MF_00376">
    <property type="entry name" value="Dephospho_CoA_kinase"/>
    <property type="match status" value="1"/>
</dbReference>
<keyword evidence="4 8" id="KW-0547">Nucleotide-binding</keyword>
<dbReference type="AlphaFoldDB" id="A0A9D2AAK1"/>
<dbReference type="InterPro" id="IPR027417">
    <property type="entry name" value="P-loop_NTPase"/>
</dbReference>
<dbReference type="CDD" id="cd02022">
    <property type="entry name" value="DPCK"/>
    <property type="match status" value="1"/>
</dbReference>
<comment type="caution">
    <text evidence="10">The sequence shown here is derived from an EMBL/GenBank/DDBJ whole genome shotgun (WGS) entry which is preliminary data.</text>
</comment>
<dbReference type="PANTHER" id="PTHR10695">
    <property type="entry name" value="DEPHOSPHO-COA KINASE-RELATED"/>
    <property type="match status" value="1"/>
</dbReference>
<keyword evidence="3 8" id="KW-0808">Transferase</keyword>
<evidence type="ECO:0000256" key="4">
    <source>
        <dbReference type="ARBA" id="ARBA00022741"/>
    </source>
</evidence>
<dbReference type="PANTHER" id="PTHR10695:SF46">
    <property type="entry name" value="BIFUNCTIONAL COENZYME A SYNTHASE-RELATED"/>
    <property type="match status" value="1"/>
</dbReference>
<dbReference type="NCBIfam" id="TIGR00152">
    <property type="entry name" value="dephospho-CoA kinase"/>
    <property type="match status" value="1"/>
</dbReference>
<dbReference type="GO" id="GO:0005524">
    <property type="term" value="F:ATP binding"/>
    <property type="evidence" value="ECO:0007669"/>
    <property type="project" value="UniProtKB-UniRule"/>
</dbReference>
<keyword evidence="6 8" id="KW-0067">ATP-binding</keyword>
<dbReference type="EC" id="2.7.1.24" evidence="8 9"/>
<evidence type="ECO:0000256" key="2">
    <source>
        <dbReference type="ARBA" id="ARBA00022490"/>
    </source>
</evidence>
<comment type="subcellular location">
    <subcellularLocation>
        <location evidence="8">Cytoplasm</location>
    </subcellularLocation>
</comment>
<keyword evidence="2 8" id="KW-0963">Cytoplasm</keyword>
<dbReference type="EMBL" id="DXFP01000060">
    <property type="protein sequence ID" value="HIX02351.1"/>
    <property type="molecule type" value="Genomic_DNA"/>
</dbReference>
<dbReference type="Proteomes" id="UP000823963">
    <property type="component" value="Unassembled WGS sequence"/>
</dbReference>
<keyword evidence="7 8" id="KW-0173">Coenzyme A biosynthesis</keyword>
<keyword evidence="5 8" id="KW-0418">Kinase</keyword>
<comment type="catalytic activity">
    <reaction evidence="8">
        <text>3'-dephospho-CoA + ATP = ADP + CoA + H(+)</text>
        <dbReference type="Rhea" id="RHEA:18245"/>
        <dbReference type="ChEBI" id="CHEBI:15378"/>
        <dbReference type="ChEBI" id="CHEBI:30616"/>
        <dbReference type="ChEBI" id="CHEBI:57287"/>
        <dbReference type="ChEBI" id="CHEBI:57328"/>
        <dbReference type="ChEBI" id="CHEBI:456216"/>
        <dbReference type="EC" id="2.7.1.24"/>
    </reaction>
</comment>
<reference evidence="10" key="2">
    <citation type="submission" date="2021-04" db="EMBL/GenBank/DDBJ databases">
        <authorList>
            <person name="Gilroy R."/>
        </authorList>
    </citation>
    <scope>NUCLEOTIDE SEQUENCE</scope>
    <source>
        <strain evidence="10">6627</strain>
    </source>
</reference>
<feature type="binding site" evidence="8">
    <location>
        <begin position="12"/>
        <end position="17"/>
    </location>
    <ligand>
        <name>ATP</name>
        <dbReference type="ChEBI" id="CHEBI:30616"/>
    </ligand>
</feature>
<evidence type="ECO:0000256" key="7">
    <source>
        <dbReference type="ARBA" id="ARBA00022993"/>
    </source>
</evidence>
<evidence type="ECO:0000256" key="5">
    <source>
        <dbReference type="ARBA" id="ARBA00022777"/>
    </source>
</evidence>
<accession>A0A9D2AAK1</accession>
<comment type="function">
    <text evidence="8">Catalyzes the phosphorylation of the 3'-hydroxyl group of dephosphocoenzyme A to form coenzyme A.</text>
</comment>
<dbReference type="SUPFAM" id="SSF52540">
    <property type="entry name" value="P-loop containing nucleoside triphosphate hydrolases"/>
    <property type="match status" value="1"/>
</dbReference>
<protein>
    <recommendedName>
        <fullName evidence="8 9">Dephospho-CoA kinase</fullName>
        <ecNumber evidence="8 9">2.7.1.24</ecNumber>
    </recommendedName>
    <alternativeName>
        <fullName evidence="8">Dephosphocoenzyme A kinase</fullName>
    </alternativeName>
</protein>
<gene>
    <name evidence="8 10" type="primary">coaE</name>
    <name evidence="10" type="ORF">H9861_06310</name>
</gene>
<evidence type="ECO:0000256" key="8">
    <source>
        <dbReference type="HAMAP-Rule" id="MF_00376"/>
    </source>
</evidence>
<name>A0A9D2AAK1_9LACO</name>
<comment type="similarity">
    <text evidence="1 8">Belongs to the CoaE family.</text>
</comment>
<comment type="pathway">
    <text evidence="8">Cofactor biosynthesis; coenzyme A biosynthesis; CoA from (R)-pantothenate: step 5/5.</text>
</comment>
<reference evidence="10" key="1">
    <citation type="journal article" date="2021" name="PeerJ">
        <title>Extensive microbial diversity within the chicken gut microbiome revealed by metagenomics and culture.</title>
        <authorList>
            <person name="Gilroy R."/>
            <person name="Ravi A."/>
            <person name="Getino M."/>
            <person name="Pursley I."/>
            <person name="Horton D.L."/>
            <person name="Alikhan N.F."/>
            <person name="Baker D."/>
            <person name="Gharbi K."/>
            <person name="Hall N."/>
            <person name="Watson M."/>
            <person name="Adriaenssens E.M."/>
            <person name="Foster-Nyarko E."/>
            <person name="Jarju S."/>
            <person name="Secka A."/>
            <person name="Antonio M."/>
            <person name="Oren A."/>
            <person name="Chaudhuri R.R."/>
            <person name="La Ragione R."/>
            <person name="Hildebrand F."/>
            <person name="Pallen M.J."/>
        </authorList>
    </citation>
    <scope>NUCLEOTIDE SEQUENCE</scope>
    <source>
        <strain evidence="10">6627</strain>
    </source>
</reference>
<dbReference type="Pfam" id="PF01121">
    <property type="entry name" value="CoaE"/>
    <property type="match status" value="1"/>
</dbReference>
<evidence type="ECO:0000313" key="10">
    <source>
        <dbReference type="EMBL" id="HIX02351.1"/>
    </source>
</evidence>
<evidence type="ECO:0000256" key="6">
    <source>
        <dbReference type="ARBA" id="ARBA00022840"/>
    </source>
</evidence>
<evidence type="ECO:0000256" key="1">
    <source>
        <dbReference type="ARBA" id="ARBA00009018"/>
    </source>
</evidence>
<proteinExistence type="inferred from homology"/>
<dbReference type="InterPro" id="IPR001977">
    <property type="entry name" value="Depp_CoAkinase"/>
</dbReference>
<dbReference type="Gene3D" id="3.40.50.300">
    <property type="entry name" value="P-loop containing nucleotide triphosphate hydrolases"/>
    <property type="match status" value="1"/>
</dbReference>
<evidence type="ECO:0000256" key="3">
    <source>
        <dbReference type="ARBA" id="ARBA00022679"/>
    </source>
</evidence>